<evidence type="ECO:0000313" key="2">
    <source>
        <dbReference type="Proteomes" id="UP001234297"/>
    </source>
</evidence>
<dbReference type="Proteomes" id="UP001234297">
    <property type="component" value="Chromosome 8"/>
</dbReference>
<evidence type="ECO:0000313" key="1">
    <source>
        <dbReference type="EMBL" id="KAJ8634204.1"/>
    </source>
</evidence>
<protein>
    <submittedName>
        <fullName evidence="1">Uncharacterized protein</fullName>
    </submittedName>
</protein>
<gene>
    <name evidence="1" type="ORF">MRB53_027540</name>
</gene>
<proteinExistence type="predicted"/>
<reference evidence="1 2" key="1">
    <citation type="journal article" date="2022" name="Hortic Res">
        <title>A haplotype resolved chromosomal level avocado genome allows analysis of novel avocado genes.</title>
        <authorList>
            <person name="Nath O."/>
            <person name="Fletcher S.J."/>
            <person name="Hayward A."/>
            <person name="Shaw L.M."/>
            <person name="Masouleh A.K."/>
            <person name="Furtado A."/>
            <person name="Henry R.J."/>
            <person name="Mitter N."/>
        </authorList>
    </citation>
    <scope>NUCLEOTIDE SEQUENCE [LARGE SCALE GENOMIC DNA]</scope>
    <source>
        <strain evidence="2">cv. Hass</strain>
    </source>
</reference>
<name>A0ACC2LLA3_PERAE</name>
<comment type="caution">
    <text evidence="1">The sequence shown here is derived from an EMBL/GenBank/DDBJ whole genome shotgun (WGS) entry which is preliminary data.</text>
</comment>
<sequence>MSDILQSDLDPPSKEAQAQNQEEEEWERGARTWLTTLPRRRNVTTDEMDVWIDSNLSSIPHQLISNPRSHLYDRIISLHKLIRRAHQVSDVAEGELPKRPFQRTEQWIPVYSWLESLDANEVVKSKAINEWLSQNPKVKEQLFATHSSYQLMHYIRKCHARILRKRGKLQKAIPATKPPTTITPINDHNAGPIPVAVLPPTITPVKDLNTVVLPVAVLPTTIAPVKDLSTQVLPVAVPLNTGSLSCNVPNDNDFSLSKKNEAFVRYEILTDLENQLTSILSKHRQVNGSK</sequence>
<organism evidence="1 2">
    <name type="scientific">Persea americana</name>
    <name type="common">Avocado</name>
    <dbReference type="NCBI Taxonomy" id="3435"/>
    <lineage>
        <taxon>Eukaryota</taxon>
        <taxon>Viridiplantae</taxon>
        <taxon>Streptophyta</taxon>
        <taxon>Embryophyta</taxon>
        <taxon>Tracheophyta</taxon>
        <taxon>Spermatophyta</taxon>
        <taxon>Magnoliopsida</taxon>
        <taxon>Magnoliidae</taxon>
        <taxon>Laurales</taxon>
        <taxon>Lauraceae</taxon>
        <taxon>Persea</taxon>
    </lineage>
</organism>
<accession>A0ACC2LLA3</accession>
<keyword evidence="2" id="KW-1185">Reference proteome</keyword>
<dbReference type="EMBL" id="CM056816">
    <property type="protein sequence ID" value="KAJ8634204.1"/>
    <property type="molecule type" value="Genomic_DNA"/>
</dbReference>